<feature type="domain" description="Methylamine utilisation protein MauE" evidence="7">
    <location>
        <begin position="21"/>
        <end position="147"/>
    </location>
</feature>
<evidence type="ECO:0000256" key="4">
    <source>
        <dbReference type="ARBA" id="ARBA00023136"/>
    </source>
</evidence>
<dbReference type="InterPro" id="IPR009908">
    <property type="entry name" value="Methylamine_util_MauE"/>
</dbReference>
<dbReference type="AlphaFoldDB" id="A0A1G7MJ68"/>
<sequence length="182" mass="20380">MIRKDHASNNFRFSTPMNRSLIIRLITAALIILYFYTALSKVIDYEKFRAQMLNQTFPSWLSHLAFWLLPPAELLAVLLLVNPSMRHAGLWLSTLLMTAFTGYMGLVLLDFFSRRPCSCGGVISSLSFESHFLFNLFFLTLSITGLMLARREASSDNIKPDAGTGSKSAPRPPGAAENLKTE</sequence>
<evidence type="ECO:0000313" key="8">
    <source>
        <dbReference type="EMBL" id="SDF61656.1"/>
    </source>
</evidence>
<dbReference type="STRING" id="659014.SAMN04487996_111286"/>
<keyword evidence="2 6" id="KW-0812">Transmembrane</keyword>
<feature type="transmembrane region" description="Helical" evidence="6">
    <location>
        <begin position="88"/>
        <end position="112"/>
    </location>
</feature>
<accession>A0A1G7MJ68</accession>
<proteinExistence type="predicted"/>
<dbReference type="GO" id="GO:0030416">
    <property type="term" value="P:methylamine metabolic process"/>
    <property type="evidence" value="ECO:0007669"/>
    <property type="project" value="InterPro"/>
</dbReference>
<dbReference type="Proteomes" id="UP000198748">
    <property type="component" value="Unassembled WGS sequence"/>
</dbReference>
<dbReference type="Pfam" id="PF07291">
    <property type="entry name" value="MauE"/>
    <property type="match status" value="1"/>
</dbReference>
<evidence type="ECO:0000313" key="9">
    <source>
        <dbReference type="Proteomes" id="UP000198748"/>
    </source>
</evidence>
<evidence type="ECO:0000256" key="6">
    <source>
        <dbReference type="SAM" id="Phobius"/>
    </source>
</evidence>
<evidence type="ECO:0000256" key="2">
    <source>
        <dbReference type="ARBA" id="ARBA00022692"/>
    </source>
</evidence>
<feature type="region of interest" description="Disordered" evidence="5">
    <location>
        <begin position="155"/>
        <end position="182"/>
    </location>
</feature>
<organism evidence="8 9">
    <name type="scientific">Dyadobacter soli</name>
    <dbReference type="NCBI Taxonomy" id="659014"/>
    <lineage>
        <taxon>Bacteria</taxon>
        <taxon>Pseudomonadati</taxon>
        <taxon>Bacteroidota</taxon>
        <taxon>Cytophagia</taxon>
        <taxon>Cytophagales</taxon>
        <taxon>Spirosomataceae</taxon>
        <taxon>Dyadobacter</taxon>
    </lineage>
</organism>
<reference evidence="9" key="1">
    <citation type="submission" date="2016-10" db="EMBL/GenBank/DDBJ databases">
        <authorList>
            <person name="Varghese N."/>
            <person name="Submissions S."/>
        </authorList>
    </citation>
    <scope>NUCLEOTIDE SEQUENCE [LARGE SCALE GENOMIC DNA]</scope>
    <source>
        <strain evidence="9">DSM 25329</strain>
    </source>
</reference>
<evidence type="ECO:0000259" key="7">
    <source>
        <dbReference type="Pfam" id="PF07291"/>
    </source>
</evidence>
<evidence type="ECO:0000256" key="3">
    <source>
        <dbReference type="ARBA" id="ARBA00022989"/>
    </source>
</evidence>
<feature type="transmembrane region" description="Helical" evidence="6">
    <location>
        <begin position="132"/>
        <end position="149"/>
    </location>
</feature>
<feature type="transmembrane region" description="Helical" evidence="6">
    <location>
        <begin position="60"/>
        <end position="81"/>
    </location>
</feature>
<dbReference type="GO" id="GO:0016020">
    <property type="term" value="C:membrane"/>
    <property type="evidence" value="ECO:0007669"/>
    <property type="project" value="UniProtKB-SubCell"/>
</dbReference>
<keyword evidence="4 6" id="KW-0472">Membrane</keyword>
<comment type="subcellular location">
    <subcellularLocation>
        <location evidence="1">Membrane</location>
        <topology evidence="1">Multi-pass membrane protein</topology>
    </subcellularLocation>
</comment>
<evidence type="ECO:0000256" key="1">
    <source>
        <dbReference type="ARBA" id="ARBA00004141"/>
    </source>
</evidence>
<keyword evidence="9" id="KW-1185">Reference proteome</keyword>
<protein>
    <recommendedName>
        <fullName evidence="7">Methylamine utilisation protein MauE domain-containing protein</fullName>
    </recommendedName>
</protein>
<keyword evidence="3 6" id="KW-1133">Transmembrane helix</keyword>
<dbReference type="EMBL" id="FNAN01000011">
    <property type="protein sequence ID" value="SDF61656.1"/>
    <property type="molecule type" value="Genomic_DNA"/>
</dbReference>
<feature type="transmembrane region" description="Helical" evidence="6">
    <location>
        <begin position="21"/>
        <end position="40"/>
    </location>
</feature>
<gene>
    <name evidence="8" type="ORF">SAMN04487996_111286</name>
</gene>
<evidence type="ECO:0000256" key="5">
    <source>
        <dbReference type="SAM" id="MobiDB-lite"/>
    </source>
</evidence>
<name>A0A1G7MJ68_9BACT</name>